<accession>A0ABS7SBX9</accession>
<dbReference type="Pfam" id="PF20434">
    <property type="entry name" value="BD-FAE"/>
    <property type="match status" value="1"/>
</dbReference>
<evidence type="ECO:0000256" key="1">
    <source>
        <dbReference type="ARBA" id="ARBA00022801"/>
    </source>
</evidence>
<feature type="transmembrane region" description="Helical" evidence="2">
    <location>
        <begin position="21"/>
        <end position="40"/>
    </location>
</feature>
<organism evidence="4 5">
    <name type="scientific">Occultella gossypii</name>
    <dbReference type="NCBI Taxonomy" id="2800820"/>
    <lineage>
        <taxon>Bacteria</taxon>
        <taxon>Bacillati</taxon>
        <taxon>Actinomycetota</taxon>
        <taxon>Actinomycetes</taxon>
        <taxon>Micrococcales</taxon>
        <taxon>Ruaniaceae</taxon>
        <taxon>Occultella</taxon>
    </lineage>
</organism>
<reference evidence="4 5" key="1">
    <citation type="submission" date="2021-04" db="EMBL/GenBank/DDBJ databases">
        <title>Ruania sp. nov., isolated from sandy soil of mangrove forest.</title>
        <authorList>
            <person name="Ge X."/>
            <person name="Huang R."/>
            <person name="Liu W."/>
        </authorList>
    </citation>
    <scope>NUCLEOTIDE SEQUENCE [LARGE SCALE GENOMIC DNA]</scope>
    <source>
        <strain evidence="4 5">N2-46</strain>
    </source>
</reference>
<keyword evidence="2" id="KW-0812">Transmembrane</keyword>
<dbReference type="InterPro" id="IPR029058">
    <property type="entry name" value="AB_hydrolase_fold"/>
</dbReference>
<proteinExistence type="predicted"/>
<dbReference type="Proteomes" id="UP000826651">
    <property type="component" value="Unassembled WGS sequence"/>
</dbReference>
<keyword evidence="2" id="KW-0472">Membrane</keyword>
<evidence type="ECO:0000259" key="3">
    <source>
        <dbReference type="Pfam" id="PF20434"/>
    </source>
</evidence>
<evidence type="ECO:0000256" key="2">
    <source>
        <dbReference type="SAM" id="Phobius"/>
    </source>
</evidence>
<keyword evidence="1 4" id="KW-0378">Hydrolase</keyword>
<dbReference type="InterPro" id="IPR049492">
    <property type="entry name" value="BD-FAE-like_dom"/>
</dbReference>
<keyword evidence="5" id="KW-1185">Reference proteome</keyword>
<sequence>MAETGERQEQQRPVRRRWWRWPVRVLAALLALVLAVFLWFQVSPWPGAMLIRHSGSDGLDGAELIADYLPEDVEQHLDVVYDASSPDGRLDVLYPSGTTEPLPTVVWVHGGAFVAGTKDALVGYLSVLASHGYTVVSIEYTKAPEATYPRPVEQVNLALEYLVANAEELHVDPDQFVLAGDSAGAHIAAQSALAISDPSYAAEAGLPAVIGADQLRGTILCSGAFDPSLVDTSNPTWGFLLRTVLWAYSGTKDFENSPVFDFAALPRHVGATYPPTFLTTGPYDPLLSHTEAMAGPSRTRAATSICSCSTRPRRRRRSGTSTSSISTLPRHAPRWSTWSRCCGT</sequence>
<dbReference type="PANTHER" id="PTHR48081">
    <property type="entry name" value="AB HYDROLASE SUPERFAMILY PROTEIN C4A8.06C"/>
    <property type="match status" value="1"/>
</dbReference>
<feature type="domain" description="BD-FAE-like" evidence="3">
    <location>
        <begin position="90"/>
        <end position="199"/>
    </location>
</feature>
<name>A0ABS7SBX9_9MICO</name>
<dbReference type="RefSeq" id="WP_223408047.1">
    <property type="nucleotide sequence ID" value="NZ_JAGSHT010000016.1"/>
</dbReference>
<protein>
    <submittedName>
        <fullName evidence="4">Alpha/beta hydrolase</fullName>
    </submittedName>
</protein>
<dbReference type="EMBL" id="JAGSHT010000016">
    <property type="protein sequence ID" value="MBZ2197852.1"/>
    <property type="molecule type" value="Genomic_DNA"/>
</dbReference>
<dbReference type="SUPFAM" id="SSF53474">
    <property type="entry name" value="alpha/beta-Hydrolases"/>
    <property type="match status" value="1"/>
</dbReference>
<evidence type="ECO:0000313" key="5">
    <source>
        <dbReference type="Proteomes" id="UP000826651"/>
    </source>
</evidence>
<comment type="caution">
    <text evidence="4">The sequence shown here is derived from an EMBL/GenBank/DDBJ whole genome shotgun (WGS) entry which is preliminary data.</text>
</comment>
<dbReference type="Gene3D" id="3.40.50.1820">
    <property type="entry name" value="alpha/beta hydrolase"/>
    <property type="match status" value="1"/>
</dbReference>
<dbReference type="GO" id="GO:0016787">
    <property type="term" value="F:hydrolase activity"/>
    <property type="evidence" value="ECO:0007669"/>
    <property type="project" value="UniProtKB-KW"/>
</dbReference>
<keyword evidence="2" id="KW-1133">Transmembrane helix</keyword>
<gene>
    <name evidence="4" type="ORF">KCQ71_16950</name>
</gene>
<dbReference type="InterPro" id="IPR050300">
    <property type="entry name" value="GDXG_lipolytic_enzyme"/>
</dbReference>
<evidence type="ECO:0000313" key="4">
    <source>
        <dbReference type="EMBL" id="MBZ2197852.1"/>
    </source>
</evidence>